<evidence type="ECO:0000313" key="3">
    <source>
        <dbReference type="EMBL" id="AWB28727.1"/>
    </source>
</evidence>
<proteinExistence type="predicted"/>
<reference evidence="3 4" key="1">
    <citation type="submission" date="2018-04" db="EMBL/GenBank/DDBJ databases">
        <title>Halococcoides cellulosivorans gen. nov., sp. nov., an extremely halophilic cellulose-utilizing haloarchaeon from hypersaline lakes.</title>
        <authorList>
            <person name="Sorokin D.Y."/>
            <person name="Toshchakov S.V."/>
            <person name="Samarov N.I."/>
            <person name="Korzhenkov A."/>
            <person name="Kublanov I.V."/>
        </authorList>
    </citation>
    <scope>NUCLEOTIDE SEQUENCE [LARGE SCALE GENOMIC DNA]</scope>
    <source>
        <strain evidence="3 4">HArcel1</strain>
    </source>
</reference>
<keyword evidence="4" id="KW-1185">Reference proteome</keyword>
<dbReference type="AlphaFoldDB" id="A0A2R4X4L2"/>
<feature type="compositionally biased region" description="Low complexity" evidence="1">
    <location>
        <begin position="83"/>
        <end position="101"/>
    </location>
</feature>
<feature type="domain" description="HTH cro/C1-type" evidence="2">
    <location>
        <begin position="28"/>
        <end position="82"/>
    </location>
</feature>
<dbReference type="SMART" id="SM00530">
    <property type="entry name" value="HTH_XRE"/>
    <property type="match status" value="1"/>
</dbReference>
<dbReference type="SUPFAM" id="SSF47413">
    <property type="entry name" value="lambda repressor-like DNA-binding domains"/>
    <property type="match status" value="1"/>
</dbReference>
<protein>
    <recommendedName>
        <fullName evidence="2">HTH cro/C1-type domain-containing protein</fullName>
    </recommendedName>
</protein>
<evidence type="ECO:0000256" key="1">
    <source>
        <dbReference type="SAM" id="MobiDB-lite"/>
    </source>
</evidence>
<name>A0A2R4X4L2_9EURY</name>
<sequence>MHDIVSAINGSDTSVDHEKLEPLLQSSLKHSRDQAGLTQGELADKAGVSQPLISRIENQDLNPRVSTLRSLLEYLDPLPTDKTTTASTTAASTSETSLLTEIQSDFDELPGKDM</sequence>
<accession>A0A2R4X4L2</accession>
<dbReference type="Gene3D" id="1.10.260.40">
    <property type="entry name" value="lambda repressor-like DNA-binding domains"/>
    <property type="match status" value="1"/>
</dbReference>
<dbReference type="Proteomes" id="UP000244727">
    <property type="component" value="Chromosome"/>
</dbReference>
<organism evidence="3 4">
    <name type="scientific">Halococcoides cellulosivorans</name>
    <dbReference type="NCBI Taxonomy" id="1679096"/>
    <lineage>
        <taxon>Archaea</taxon>
        <taxon>Methanobacteriati</taxon>
        <taxon>Methanobacteriota</taxon>
        <taxon>Stenosarchaea group</taxon>
        <taxon>Halobacteria</taxon>
        <taxon>Halobacteriales</taxon>
        <taxon>Haloarculaceae</taxon>
        <taxon>Halococcoides</taxon>
    </lineage>
</organism>
<dbReference type="CDD" id="cd00093">
    <property type="entry name" value="HTH_XRE"/>
    <property type="match status" value="1"/>
</dbReference>
<dbReference type="Pfam" id="PF01381">
    <property type="entry name" value="HTH_3"/>
    <property type="match status" value="1"/>
</dbReference>
<evidence type="ECO:0000313" key="4">
    <source>
        <dbReference type="Proteomes" id="UP000244727"/>
    </source>
</evidence>
<dbReference type="InterPro" id="IPR010982">
    <property type="entry name" value="Lambda_DNA-bd_dom_sf"/>
</dbReference>
<dbReference type="EMBL" id="CP028858">
    <property type="protein sequence ID" value="AWB28727.1"/>
    <property type="molecule type" value="Genomic_DNA"/>
</dbReference>
<dbReference type="GO" id="GO:0003677">
    <property type="term" value="F:DNA binding"/>
    <property type="evidence" value="ECO:0007669"/>
    <property type="project" value="InterPro"/>
</dbReference>
<gene>
    <name evidence="3" type="ORF">HARCEL1_12080</name>
</gene>
<evidence type="ECO:0000259" key="2">
    <source>
        <dbReference type="PROSITE" id="PS50943"/>
    </source>
</evidence>
<dbReference type="PROSITE" id="PS50943">
    <property type="entry name" value="HTH_CROC1"/>
    <property type="match status" value="1"/>
</dbReference>
<dbReference type="InterPro" id="IPR001387">
    <property type="entry name" value="Cro/C1-type_HTH"/>
</dbReference>
<dbReference type="KEGG" id="harc:HARCEL1_12080"/>
<feature type="region of interest" description="Disordered" evidence="1">
    <location>
        <begin position="80"/>
        <end position="114"/>
    </location>
</feature>